<name>B1FSM5_PARG4</name>
<feature type="region of interest" description="Disordered" evidence="1">
    <location>
        <begin position="50"/>
        <end position="73"/>
    </location>
</feature>
<dbReference type="AlphaFoldDB" id="B1FSM5"/>
<reference evidence="3 4" key="1">
    <citation type="submission" date="2008-03" db="EMBL/GenBank/DDBJ databases">
        <title>Sequencing of the draft genome and assembly of Burkholderia graminis C4D1M.</title>
        <authorList>
            <consortium name="US DOE Joint Genome Institute (JGI-PGF)"/>
            <person name="Copeland A."/>
            <person name="Lucas S."/>
            <person name="Lapidus A."/>
            <person name="Glavina del Rio T."/>
            <person name="Dalin E."/>
            <person name="Tice H."/>
            <person name="Bruce D."/>
            <person name="Goodwin L."/>
            <person name="Pitluck S."/>
            <person name="Larimer F."/>
            <person name="Land M.L."/>
            <person name="Hauser L."/>
            <person name="Tiedje J."/>
            <person name="Richardson P."/>
        </authorList>
    </citation>
    <scope>NUCLEOTIDE SEQUENCE [LARGE SCALE GENOMIC DNA]</scope>
    <source>
        <strain evidence="4">ATCC 700544 / DSM 17151 / LMG 18924 / NCIMB 13744 / C4D1M</strain>
    </source>
</reference>
<evidence type="ECO:0000256" key="1">
    <source>
        <dbReference type="SAM" id="MobiDB-lite"/>
    </source>
</evidence>
<evidence type="ECO:0000313" key="4">
    <source>
        <dbReference type="Proteomes" id="UP000005045"/>
    </source>
</evidence>
<dbReference type="Proteomes" id="UP000005045">
    <property type="component" value="Unassembled WGS sequence"/>
</dbReference>
<keyword evidence="2" id="KW-0472">Membrane</keyword>
<evidence type="ECO:0000313" key="3">
    <source>
        <dbReference type="EMBL" id="EDT12767.1"/>
    </source>
</evidence>
<accession>B1FSM5</accession>
<dbReference type="EMBL" id="ABLD01000001">
    <property type="protein sequence ID" value="EDT12767.1"/>
    <property type="molecule type" value="Genomic_DNA"/>
</dbReference>
<gene>
    <name evidence="3" type="ORF">BgramDRAFT_0147</name>
</gene>
<feature type="transmembrane region" description="Helical" evidence="2">
    <location>
        <begin position="6"/>
        <end position="26"/>
    </location>
</feature>
<keyword evidence="2" id="KW-0812">Transmembrane</keyword>
<sequence length="73" mass="8218">MTIVVMIAACVKMLCTGHGCMMLAAFRRNMRTMMMRLADATFHRDGRERLSRKAQCKQNDDEEFAPVVHGAGV</sequence>
<comment type="caution">
    <text evidence="3">The sequence shown here is derived from an EMBL/GenBank/DDBJ whole genome shotgun (WGS) entry which is preliminary data.</text>
</comment>
<keyword evidence="4" id="KW-1185">Reference proteome</keyword>
<organism evidence="3 4">
    <name type="scientific">Paraburkholderia graminis (strain ATCC 700544 / DSM 17151 / LMG 18924 / NCIMB 13744 / C4D1M)</name>
    <dbReference type="NCBI Taxonomy" id="396598"/>
    <lineage>
        <taxon>Bacteria</taxon>
        <taxon>Pseudomonadati</taxon>
        <taxon>Pseudomonadota</taxon>
        <taxon>Betaproteobacteria</taxon>
        <taxon>Burkholderiales</taxon>
        <taxon>Burkholderiaceae</taxon>
        <taxon>Paraburkholderia</taxon>
    </lineage>
</organism>
<protein>
    <submittedName>
        <fullName evidence="3">Uncharacterized protein</fullName>
    </submittedName>
</protein>
<evidence type="ECO:0000256" key="2">
    <source>
        <dbReference type="SAM" id="Phobius"/>
    </source>
</evidence>
<proteinExistence type="predicted"/>
<keyword evidence="2" id="KW-1133">Transmembrane helix</keyword>